<name>A0A7S3QVF5_DUNTE</name>
<accession>A0A7S3QVF5</accession>
<protein>
    <submittedName>
        <fullName evidence="3">Uncharacterized protein</fullName>
    </submittedName>
</protein>
<evidence type="ECO:0000256" key="1">
    <source>
        <dbReference type="SAM" id="MobiDB-lite"/>
    </source>
</evidence>
<evidence type="ECO:0000313" key="3">
    <source>
        <dbReference type="EMBL" id="CAE0494435.1"/>
    </source>
</evidence>
<proteinExistence type="predicted"/>
<feature type="transmembrane region" description="Helical" evidence="2">
    <location>
        <begin position="102"/>
        <end position="119"/>
    </location>
</feature>
<sequence>MIKCHHKCLTHRLSLNKGQSRLVVCNAESNRKPPPPPSRGPVEQLKSQFNSFLKQARSQVDSNPGDARNSGRIQPLTQQQNDIRKEESFLVNVWSGENFPKLGGLLTVIILFLVILSGPP</sequence>
<evidence type="ECO:0000256" key="2">
    <source>
        <dbReference type="SAM" id="Phobius"/>
    </source>
</evidence>
<keyword evidence="2" id="KW-0812">Transmembrane</keyword>
<gene>
    <name evidence="3" type="ORF">DTER00134_LOCUS9508</name>
</gene>
<keyword evidence="2" id="KW-0472">Membrane</keyword>
<dbReference type="AlphaFoldDB" id="A0A7S3QVF5"/>
<keyword evidence="2" id="KW-1133">Transmembrane helix</keyword>
<reference evidence="3" key="1">
    <citation type="submission" date="2021-01" db="EMBL/GenBank/DDBJ databases">
        <authorList>
            <person name="Corre E."/>
            <person name="Pelletier E."/>
            <person name="Niang G."/>
            <person name="Scheremetjew M."/>
            <person name="Finn R."/>
            <person name="Kale V."/>
            <person name="Holt S."/>
            <person name="Cochrane G."/>
            <person name="Meng A."/>
            <person name="Brown T."/>
            <person name="Cohen L."/>
        </authorList>
    </citation>
    <scope>NUCLEOTIDE SEQUENCE</scope>
    <source>
        <strain evidence="3">CCMP1320</strain>
    </source>
</reference>
<feature type="region of interest" description="Disordered" evidence="1">
    <location>
        <begin position="55"/>
        <end position="79"/>
    </location>
</feature>
<dbReference type="EMBL" id="HBIP01016287">
    <property type="protein sequence ID" value="CAE0494435.1"/>
    <property type="molecule type" value="Transcribed_RNA"/>
</dbReference>
<organism evidence="3">
    <name type="scientific">Dunaliella tertiolecta</name>
    <name type="common">Green alga</name>
    <dbReference type="NCBI Taxonomy" id="3047"/>
    <lineage>
        <taxon>Eukaryota</taxon>
        <taxon>Viridiplantae</taxon>
        <taxon>Chlorophyta</taxon>
        <taxon>core chlorophytes</taxon>
        <taxon>Chlorophyceae</taxon>
        <taxon>CS clade</taxon>
        <taxon>Chlamydomonadales</taxon>
        <taxon>Dunaliellaceae</taxon>
        <taxon>Dunaliella</taxon>
    </lineage>
</organism>